<keyword evidence="2" id="KW-0946">Virion</keyword>
<dbReference type="GO" id="GO:0031160">
    <property type="term" value="C:spore wall"/>
    <property type="evidence" value="ECO:0007669"/>
    <property type="project" value="InterPro"/>
</dbReference>
<evidence type="ECO:0000313" key="2">
    <source>
        <dbReference type="EMBL" id="TES49298.1"/>
    </source>
</evidence>
<name>A0A4Y7WL51_9BACI</name>
<proteinExistence type="predicted"/>
<sequence>MSEEKSYVEVEEKECKKCEDHESHWRNNKRWSALDPEACHPLDKNGGSPTQGASQVNKTLQLSEEFILIKDSCDVTVNSTDTKAALSLQASLQTAIALVISISIADSEKADKITQELLQSSKIKQLNYQKTVVENSKNVDVTTTDTQIAVNIQLLLQILLALLVRLDIL</sequence>
<protein>
    <submittedName>
        <fullName evidence="2">Spore coat protein</fullName>
    </submittedName>
</protein>
<keyword evidence="2" id="KW-0167">Capsid protein</keyword>
<dbReference type="Pfam" id="PF07552">
    <property type="entry name" value="Coat_X"/>
    <property type="match status" value="2"/>
</dbReference>
<dbReference type="Proteomes" id="UP000298210">
    <property type="component" value="Unassembled WGS sequence"/>
</dbReference>
<comment type="caution">
    <text evidence="2">The sequence shown here is derived from an EMBL/GenBank/DDBJ whole genome shotgun (WGS) entry which is preliminary data.</text>
</comment>
<dbReference type="InterPro" id="IPR011428">
    <property type="entry name" value="Spore_coat_X/V"/>
</dbReference>
<dbReference type="GO" id="GO:0030435">
    <property type="term" value="P:sporulation resulting in formation of a cellular spore"/>
    <property type="evidence" value="ECO:0007669"/>
    <property type="project" value="InterPro"/>
</dbReference>
<dbReference type="AlphaFoldDB" id="A0A4Y7WL51"/>
<organism evidence="2 3">
    <name type="scientific">Shouchella lehensis</name>
    <dbReference type="NCBI Taxonomy" id="300825"/>
    <lineage>
        <taxon>Bacteria</taxon>
        <taxon>Bacillati</taxon>
        <taxon>Bacillota</taxon>
        <taxon>Bacilli</taxon>
        <taxon>Bacillales</taxon>
        <taxon>Bacillaceae</taxon>
        <taxon>Shouchella</taxon>
    </lineage>
</organism>
<accession>A0A4Y7WL51</accession>
<gene>
    <name evidence="2" type="ORF">E2L03_07440</name>
</gene>
<feature type="domain" description="Spore coat protein X/V" evidence="1">
    <location>
        <begin position="111"/>
        <end position="168"/>
    </location>
</feature>
<evidence type="ECO:0000259" key="1">
    <source>
        <dbReference type="Pfam" id="PF07552"/>
    </source>
</evidence>
<dbReference type="EMBL" id="SNUX01000002">
    <property type="protein sequence ID" value="TES49298.1"/>
    <property type="molecule type" value="Genomic_DNA"/>
</dbReference>
<dbReference type="RefSeq" id="WP_124741186.1">
    <property type="nucleotide sequence ID" value="NZ_LDIM01000006.1"/>
</dbReference>
<feature type="domain" description="Spore coat protein X/V" evidence="1">
    <location>
        <begin position="50"/>
        <end position="104"/>
    </location>
</feature>
<evidence type="ECO:0000313" key="3">
    <source>
        <dbReference type="Proteomes" id="UP000298210"/>
    </source>
</evidence>
<reference evidence="2 3" key="1">
    <citation type="submission" date="2019-03" db="EMBL/GenBank/DDBJ databases">
        <authorList>
            <person name="Liu G."/>
        </authorList>
    </citation>
    <scope>NUCLEOTIDE SEQUENCE [LARGE SCALE GENOMIC DNA]</scope>
    <source>
        <strain evidence="2 3">DSM 19099</strain>
    </source>
</reference>